<evidence type="ECO:0000256" key="1">
    <source>
        <dbReference type="SAM" id="MobiDB-lite"/>
    </source>
</evidence>
<feature type="compositionally biased region" description="Low complexity" evidence="1">
    <location>
        <begin position="1446"/>
        <end position="1472"/>
    </location>
</feature>
<feature type="region of interest" description="Disordered" evidence="1">
    <location>
        <begin position="1446"/>
        <end position="1476"/>
    </location>
</feature>
<evidence type="ECO:0000313" key="2">
    <source>
        <dbReference type="EMBL" id="KAG2426066.1"/>
    </source>
</evidence>
<feature type="region of interest" description="Disordered" evidence="1">
    <location>
        <begin position="1095"/>
        <end position="1122"/>
    </location>
</feature>
<feature type="region of interest" description="Disordered" evidence="1">
    <location>
        <begin position="1532"/>
        <end position="1602"/>
    </location>
</feature>
<protein>
    <submittedName>
        <fullName evidence="2">Uncharacterized protein</fullName>
    </submittedName>
</protein>
<comment type="caution">
    <text evidence="2">The sequence shown here is derived from an EMBL/GenBank/DDBJ whole genome shotgun (WGS) entry which is preliminary data.</text>
</comment>
<feature type="region of interest" description="Disordered" evidence="1">
    <location>
        <begin position="1622"/>
        <end position="1662"/>
    </location>
</feature>
<evidence type="ECO:0000313" key="3">
    <source>
        <dbReference type="Proteomes" id="UP000650467"/>
    </source>
</evidence>
<dbReference type="OrthoDB" id="10619833at2759"/>
<feature type="region of interest" description="Disordered" evidence="1">
    <location>
        <begin position="747"/>
        <end position="776"/>
    </location>
</feature>
<dbReference type="EMBL" id="JAEHOC010000050">
    <property type="protein sequence ID" value="KAG2426066.1"/>
    <property type="molecule type" value="Genomic_DNA"/>
</dbReference>
<organism evidence="2 3">
    <name type="scientific">Chlamydomonas incerta</name>
    <dbReference type="NCBI Taxonomy" id="51695"/>
    <lineage>
        <taxon>Eukaryota</taxon>
        <taxon>Viridiplantae</taxon>
        <taxon>Chlorophyta</taxon>
        <taxon>core chlorophytes</taxon>
        <taxon>Chlorophyceae</taxon>
        <taxon>CS clade</taxon>
        <taxon>Chlamydomonadales</taxon>
        <taxon>Chlamydomonadaceae</taxon>
        <taxon>Chlamydomonas</taxon>
    </lineage>
</organism>
<feature type="compositionally biased region" description="Acidic residues" evidence="1">
    <location>
        <begin position="757"/>
        <end position="776"/>
    </location>
</feature>
<sequence length="1913" mass="203392">MDRPVLSNSTFNTILGYFGGGRKTAIPQFKRERTKEPAARTQEVQDAIKAAFSVLLAKGVVVPDTVEAHAAQAILDWLGDRLLRVEWDAKPHSKPLYFLDEIGSESQQGLQVGKFCKRLRELAIEHLLPKYVVAEARTPEAAAAAASDLEELRNNPEMLQAALDKQRKNQEAATSAVMGKHMRRLVEICRSGVRLLRAGQNTDEVVDVLDVHLIMRVIENVIRALMTWAKDKDAALVGATGLGKSTALSALLQLLMDFSAYVAAPFPNELVRMLPALEYMQTCVAECVGRELIDLVDDPCNLVVNMPLHYAENIAEEAYKFALSIFKHYGEEGKLPNGMMTVVPSMSAGARATTELATRFAFYSYGVMFMELLRVEQVQDQAAALVGHMADKFRKLTKKKDVAAAQEVKAKWQASGSNGKPGWCEFVVAKTEQDPRRLKELQVQEAWYLAACGNELPWGEDETGRPFISLQRDKVPVRLEELLRARRLITCCGPKAPATAAEAAAAARRKLGYQVLRWLADIQVLLNNLGGVAEHQAAAKRMEGCLPPELAGMHWPHLVAVLKMPVRVFYSSLALAAVGGIEDLPGSGATEVHDSISAEALSNRITTAFVVTSKSLENDMALKDTIMQEFVPAMVRSAKTRHDAAQQAAPAAAAAAVDGSGGGSSSRAVGGAGAAAASPFRAAPSQRQVVLVSMPETLRRINGEMETSLHIQKHFKELNERDAELCTASKNLWNGRALMAARGAWQRLQQKSAGGDDTADEEDDDDDDDDDEDEEDNLPDYIKELVQNPPAVHSYTLNGLSVSNNLDLRRDLQQARQDAEEEGVELLPPSADEVAAYCNPHFVLQHLVGASKEQLQSRLEELLQVVGSQHDTFNDLTALLQQYGRRAPPVCVKARMTGEQAQAFNNHLNDAYQPLASLHNALKALSTAVADELRDVVPQADTAVRAWVAGHAAALADPVTHLQPKDLGRTLHGVVRTLCTGFEDVFAQVEPRLEACMRDFTAAAAKSLASAAIAYFQQTVGMSADDVAEMNRLLGTKQAEVVKRLLDNTLDCKVERTAAELTGQMGEALDEEMRRMLAKLHRSLQAAAPAAAAAGGGSGASAAGAAGGKRPRNGDRPPPPAAAFLLGKKGVQKVLQRVAERMVEAVGELLEGKRCTVETVARLPQELSRDTVDRRVGVNDRGQFKAIMVKVIKSRYNQGRTRTPQGKAMRTVQEQLASIKGWLLGLKADVDAMAPGQLDEVVVLTRQPPVRLLDPGLNLAPEVLQDPARVGAVLLHPDGAASRAGLFQHIFRDRLLDKPATEASRVRDTKRGGRNAHQKELDAFLGGLGLRRVGVSPHGDRVCNALLVAMTGDKKTPAPQGQRLALRRGAVAALTALPLTSNTFEGAMKEYLAAAERFDELQDWAMHMGKEGAGADYLFLQGVVQAMNIRLLVFVPPLEAAAQTPATATKTVSRSHPAAGSPALPSSSSLPQPRRPQVHLLQPVGAAEDDMLPVYGVALVHSSREAGGGPIPKLNHMEAVVPIDEGEEQAADGVAAGGDGGGGGGNNTPAGSGSGGGGAAGGPGNGGGAGATGGIGDGAAAGPSGSQPGGSSHGGAAPGGAAGASSDGLYCGSIGDWAAGANDNDGSDAEQESGASVAAGGGAAAGGDVDMCDTRVPRSPSRSTPQLWVVIDQSFERAPLDLVRDFVDIIKASPPGAAGAQAVSIGISAAPNYVDIVRGYPPLTQVTRDRPKQCIAKLLHEVFFDAAGRWVVQTASANADAKATFLENLETARRENITRIQEHLHASMIVSRNLLLQMTGEGEADTAGPSGGSAGGSGGAVAGAGGHVLLLRCRSLKADARSVPLAPPGKVPKGGWVHVADLREVVPELKRAGSGAAGLLDWMNGRLRTAQGHVLDLPPFRYWIKPLSPDQQE</sequence>
<dbReference type="Proteomes" id="UP000650467">
    <property type="component" value="Unassembled WGS sequence"/>
</dbReference>
<accession>A0A835SUH9</accession>
<name>A0A835SUH9_CHLIN</name>
<feature type="compositionally biased region" description="Gly residues" evidence="1">
    <location>
        <begin position="1587"/>
        <end position="1602"/>
    </location>
</feature>
<keyword evidence="3" id="KW-1185">Reference proteome</keyword>
<feature type="compositionally biased region" description="Gly residues" evidence="1">
    <location>
        <begin position="1535"/>
        <end position="1579"/>
    </location>
</feature>
<gene>
    <name evidence="2" type="ORF">HXX76_013254</name>
</gene>
<proteinExistence type="predicted"/>
<reference evidence="2" key="1">
    <citation type="journal article" date="2020" name="bioRxiv">
        <title>Comparative genomics of Chlamydomonas.</title>
        <authorList>
            <person name="Craig R.J."/>
            <person name="Hasan A.R."/>
            <person name="Ness R.W."/>
            <person name="Keightley P.D."/>
        </authorList>
    </citation>
    <scope>NUCLEOTIDE SEQUENCE</scope>
    <source>
        <strain evidence="2">SAG 7.73</strain>
    </source>
</reference>